<protein>
    <submittedName>
        <fullName evidence="2">Uncharacterized protein</fullName>
    </submittedName>
</protein>
<name>A0A3P6CBP3_BRACM</name>
<feature type="compositionally biased region" description="Basic and acidic residues" evidence="1">
    <location>
        <begin position="11"/>
        <end position="20"/>
    </location>
</feature>
<evidence type="ECO:0000256" key="1">
    <source>
        <dbReference type="SAM" id="MobiDB-lite"/>
    </source>
</evidence>
<proteinExistence type="predicted"/>
<evidence type="ECO:0000313" key="2">
    <source>
        <dbReference type="EMBL" id="VDD11740.1"/>
    </source>
</evidence>
<dbReference type="AlphaFoldDB" id="A0A3P6CBP3"/>
<reference evidence="2" key="1">
    <citation type="submission" date="2018-11" db="EMBL/GenBank/DDBJ databases">
        <authorList>
            <consortium name="Genoscope - CEA"/>
            <person name="William W."/>
        </authorList>
    </citation>
    <scope>NUCLEOTIDE SEQUENCE</scope>
</reference>
<organism evidence="2">
    <name type="scientific">Brassica campestris</name>
    <name type="common">Field mustard</name>
    <dbReference type="NCBI Taxonomy" id="3711"/>
    <lineage>
        <taxon>Eukaryota</taxon>
        <taxon>Viridiplantae</taxon>
        <taxon>Streptophyta</taxon>
        <taxon>Embryophyta</taxon>
        <taxon>Tracheophyta</taxon>
        <taxon>Spermatophyta</taxon>
        <taxon>Magnoliopsida</taxon>
        <taxon>eudicotyledons</taxon>
        <taxon>Gunneridae</taxon>
        <taxon>Pentapetalae</taxon>
        <taxon>rosids</taxon>
        <taxon>malvids</taxon>
        <taxon>Brassicales</taxon>
        <taxon>Brassicaceae</taxon>
        <taxon>Brassiceae</taxon>
        <taxon>Brassica</taxon>
    </lineage>
</organism>
<feature type="region of interest" description="Disordered" evidence="1">
    <location>
        <begin position="1"/>
        <end position="23"/>
    </location>
</feature>
<gene>
    <name evidence="2" type="ORF">BRAA04T16615Z</name>
</gene>
<accession>A0A3P6CBP3</accession>
<dbReference type="EMBL" id="LR031576">
    <property type="protein sequence ID" value="VDD11740.1"/>
    <property type="molecule type" value="Genomic_DNA"/>
</dbReference>
<sequence>MSQSQLIGKNGDGKNEEGNRKRLTISVPHFDNSYLIESNSKTLIGRCMNPKEQDIKALIMMLPKIWKMEDRFGKFQFNSDQEEDTLPL</sequence>